<organism evidence="2 3">
    <name type="scientific">Devosia equisanguinis</name>
    <dbReference type="NCBI Taxonomy" id="2490941"/>
    <lineage>
        <taxon>Bacteria</taxon>
        <taxon>Pseudomonadati</taxon>
        <taxon>Pseudomonadota</taxon>
        <taxon>Alphaproteobacteria</taxon>
        <taxon>Hyphomicrobiales</taxon>
        <taxon>Devosiaceae</taxon>
        <taxon>Devosia</taxon>
    </lineage>
</organism>
<dbReference type="EMBL" id="UZWD01000028">
    <property type="protein sequence ID" value="VDS05208.1"/>
    <property type="molecule type" value="Genomic_DNA"/>
</dbReference>
<reference evidence="2 3" key="1">
    <citation type="submission" date="2018-12" db="EMBL/GenBank/DDBJ databases">
        <authorList>
            <person name="Criscuolo A."/>
        </authorList>
    </citation>
    <scope>NUCLEOTIDE SEQUENCE [LARGE SCALE GENOMIC DNA]</scope>
    <source>
        <strain evidence="2">ACIP1116281</strain>
    </source>
</reference>
<dbReference type="AlphaFoldDB" id="A0A3S4EM74"/>
<protein>
    <recommendedName>
        <fullName evidence="4">Porin</fullName>
    </recommendedName>
</protein>
<sequence>MEMMRSVSTTLLVLLTTTAPAWAADYLTPGPDLRPSYPTQWEMGEDSGLHIEAGVRYWYSFGAQKHQIGPYTQTMDTKTHAGEVFVRVDDRPTRSYLEASGAYGVAHEGTYTTNGGPAVNLPAARLGYGAADFGWLPFGTDQASFGFVTGYHYTYDSPDTGRANYTTAKSSSDIAWSNATGLWSVGADSKTNDFHVHGLKLGVAGRIDMGMFDITGEAAATPYAWVSGTAGSAQVGPNGPFAGGPFGATSLQASPAAINGFGYGASGKLMFGLKPTENLAVRFGGRASYLQGAYDVTWDQATITHPTANPSAPPAFSAPTLAKQGIISNNNPFSMLRYGLLVEVSGRF</sequence>
<feature type="chain" id="PRO_5018644891" description="Porin" evidence="1">
    <location>
        <begin position="24"/>
        <end position="348"/>
    </location>
</feature>
<accession>A0A3S4EM74</accession>
<feature type="signal peptide" evidence="1">
    <location>
        <begin position="1"/>
        <end position="23"/>
    </location>
</feature>
<evidence type="ECO:0000256" key="1">
    <source>
        <dbReference type="SAM" id="SignalP"/>
    </source>
</evidence>
<proteinExistence type="predicted"/>
<keyword evidence="3" id="KW-1185">Reference proteome</keyword>
<name>A0A3S4EM74_9HYPH</name>
<evidence type="ECO:0008006" key="4">
    <source>
        <dbReference type="Google" id="ProtNLM"/>
    </source>
</evidence>
<evidence type="ECO:0000313" key="2">
    <source>
        <dbReference type="EMBL" id="VDS05208.1"/>
    </source>
</evidence>
<dbReference type="Proteomes" id="UP000268844">
    <property type="component" value="Unassembled WGS sequence"/>
</dbReference>
<gene>
    <name evidence="2" type="ORF">DEVEQU_02349</name>
</gene>
<keyword evidence="1" id="KW-0732">Signal</keyword>
<evidence type="ECO:0000313" key="3">
    <source>
        <dbReference type="Proteomes" id="UP000268844"/>
    </source>
</evidence>